<dbReference type="Gene3D" id="3.40.50.1820">
    <property type="entry name" value="alpha/beta hydrolase"/>
    <property type="match status" value="1"/>
</dbReference>
<comment type="caution">
    <text evidence="4">The sequence shown here is derived from an EMBL/GenBank/DDBJ whole genome shotgun (WGS) entry which is preliminary data.</text>
</comment>
<dbReference type="Pfam" id="PF01738">
    <property type="entry name" value="DLH"/>
    <property type="match status" value="1"/>
</dbReference>
<evidence type="ECO:0000256" key="1">
    <source>
        <dbReference type="ARBA" id="ARBA00022729"/>
    </source>
</evidence>
<dbReference type="PROSITE" id="PS51257">
    <property type="entry name" value="PROKAR_LIPOPROTEIN"/>
    <property type="match status" value="1"/>
</dbReference>
<evidence type="ECO:0000313" key="5">
    <source>
        <dbReference type="Proteomes" id="UP001600894"/>
    </source>
</evidence>
<dbReference type="EMBL" id="BAABXL010000001">
    <property type="protein sequence ID" value="GAA6266977.1"/>
    <property type="molecule type" value="Genomic_DNA"/>
</dbReference>
<feature type="domain" description="Dienelactone hydrolase" evidence="3">
    <location>
        <begin position="151"/>
        <end position="260"/>
    </location>
</feature>
<dbReference type="SUPFAM" id="SSF53474">
    <property type="entry name" value="alpha/beta-Hydrolases"/>
    <property type="match status" value="1"/>
</dbReference>
<organism evidence="4 5">
    <name type="scientific">Enterocloster alcoholdehydrogenati</name>
    <dbReference type="NCBI Taxonomy" id="2547410"/>
    <lineage>
        <taxon>Bacteria</taxon>
        <taxon>Bacillati</taxon>
        <taxon>Bacillota</taxon>
        <taxon>Clostridia</taxon>
        <taxon>Lachnospirales</taxon>
        <taxon>Lachnospiraceae</taxon>
        <taxon>Enterocloster</taxon>
    </lineage>
</organism>
<dbReference type="RefSeq" id="WP_390468741.1">
    <property type="nucleotide sequence ID" value="NZ_BAABXL010000001.1"/>
</dbReference>
<name>A0ABQ0ASQ7_9FIRM</name>
<dbReference type="PANTHER" id="PTHR43037:SF5">
    <property type="entry name" value="FERULOYL ESTERASE"/>
    <property type="match status" value="1"/>
</dbReference>
<dbReference type="InterPro" id="IPR002925">
    <property type="entry name" value="Dienelactn_hydro"/>
</dbReference>
<evidence type="ECO:0000313" key="4">
    <source>
        <dbReference type="EMBL" id="GAA6266977.1"/>
    </source>
</evidence>
<accession>A0ABQ0ASQ7</accession>
<dbReference type="Proteomes" id="UP001600894">
    <property type="component" value="Unassembled WGS sequence"/>
</dbReference>
<keyword evidence="5" id="KW-1185">Reference proteome</keyword>
<keyword evidence="1" id="KW-0732">Signal</keyword>
<dbReference type="InterPro" id="IPR050955">
    <property type="entry name" value="Plant_Biomass_Hydrol_Est"/>
</dbReference>
<gene>
    <name evidence="4" type="ORF">F130042H8_00370</name>
</gene>
<keyword evidence="2" id="KW-0378">Hydrolase</keyword>
<evidence type="ECO:0000259" key="3">
    <source>
        <dbReference type="Pfam" id="PF01738"/>
    </source>
</evidence>
<protein>
    <recommendedName>
        <fullName evidence="3">Dienelactone hydrolase domain-containing protein</fullName>
    </recommendedName>
</protein>
<reference evidence="4 5" key="1">
    <citation type="submission" date="2024-04" db="EMBL/GenBank/DDBJ databases">
        <title>Defined microbial consortia suppress multidrug-resistant proinflammatory Enterobacteriaceae via ecological control.</title>
        <authorList>
            <person name="Furuichi M."/>
            <person name="Kawaguchi T."/>
            <person name="Pust M."/>
            <person name="Yasuma K."/>
            <person name="Plichta D."/>
            <person name="Hasegawa N."/>
            <person name="Ohya T."/>
            <person name="Bhattarai S."/>
            <person name="Sasajima S."/>
            <person name="Aoto Y."/>
            <person name="Tuganbaev T."/>
            <person name="Yaginuma M."/>
            <person name="Ueda M."/>
            <person name="Okahashi N."/>
            <person name="Amafuji K."/>
            <person name="Kiridooshi Y."/>
            <person name="Sugita K."/>
            <person name="Strazar M."/>
            <person name="Skelly A."/>
            <person name="Suda W."/>
            <person name="Hattori M."/>
            <person name="Nakamoto N."/>
            <person name="Caballero S."/>
            <person name="Norman J."/>
            <person name="Olle B."/>
            <person name="Tanoue T."/>
            <person name="Arita M."/>
            <person name="Bucci V."/>
            <person name="Atarashi K."/>
            <person name="Xavier R."/>
            <person name="Honda K."/>
        </authorList>
    </citation>
    <scope>NUCLEOTIDE SEQUENCE [LARGE SCALE GENOMIC DNA]</scope>
    <source>
        <strain evidence="5">f13</strain>
    </source>
</reference>
<dbReference type="PANTHER" id="PTHR43037">
    <property type="entry name" value="UNNAMED PRODUCT-RELATED"/>
    <property type="match status" value="1"/>
</dbReference>
<sequence length="284" mass="30635">MKQVKSGKNKMWTVLSGSASMCLVLAIFLTVMTGCVSTAYAEEKTSEAAEGNGVAAEMFDTDSQILLQPRSMVTDQLENFQYLLYEPETSTENMPLIVYLHGASGKGEDLNLLTSSEDFPKYLQAGDLGNVKAYVVMPQLPSSKNGWSSIASSVYALIQETVSEFSIDEDNISLVGFSMGGTAVWDFAAAYPERFARIAPLSGSARGVLQQVSVLKEIPVRAFVGSADTVIKPSSSKEMVYALKKAGGTAELQVFQDADHVSVPSLTWRDKTINLVNWLIGAAS</sequence>
<proteinExistence type="predicted"/>
<evidence type="ECO:0000256" key="2">
    <source>
        <dbReference type="ARBA" id="ARBA00022801"/>
    </source>
</evidence>
<dbReference type="InterPro" id="IPR029058">
    <property type="entry name" value="AB_hydrolase_fold"/>
</dbReference>